<dbReference type="GO" id="GO:0019180">
    <property type="term" value="F:dTDP-4-amino-4,6-dideoxygalactose transaminase activity"/>
    <property type="evidence" value="ECO:0007669"/>
    <property type="project" value="TreeGrafter"/>
</dbReference>
<dbReference type="GO" id="GO:0030170">
    <property type="term" value="F:pyridoxal phosphate binding"/>
    <property type="evidence" value="ECO:0007669"/>
    <property type="project" value="TreeGrafter"/>
</dbReference>
<evidence type="ECO:0000313" key="2">
    <source>
        <dbReference type="Proteomes" id="UP000198625"/>
    </source>
</evidence>
<keyword evidence="2" id="KW-1185">Reference proteome</keyword>
<accession>A0A1H3PZB8</accession>
<dbReference type="Proteomes" id="UP000198625">
    <property type="component" value="Unassembled WGS sequence"/>
</dbReference>
<dbReference type="EMBL" id="FNQE01000017">
    <property type="protein sequence ID" value="SDZ06360.1"/>
    <property type="molecule type" value="Genomic_DNA"/>
</dbReference>
<dbReference type="PANTHER" id="PTHR30244:SF34">
    <property type="entry name" value="DTDP-4-AMINO-4,6-DIDEOXYGALACTOSE TRANSAMINASE"/>
    <property type="match status" value="1"/>
</dbReference>
<dbReference type="PANTHER" id="PTHR30244">
    <property type="entry name" value="TRANSAMINASE"/>
    <property type="match status" value="1"/>
</dbReference>
<keyword evidence="1" id="KW-0032">Aminotransferase</keyword>
<dbReference type="Pfam" id="PF01041">
    <property type="entry name" value="DegT_DnrJ_EryC1"/>
    <property type="match status" value="1"/>
</dbReference>
<dbReference type="Gene3D" id="3.40.640.10">
    <property type="entry name" value="Type I PLP-dependent aspartate aminotransferase-like (Major domain)"/>
    <property type="match status" value="1"/>
</dbReference>
<dbReference type="STRING" id="415015.SAMN05660462_01712"/>
<evidence type="ECO:0000313" key="1">
    <source>
        <dbReference type="EMBL" id="SDZ06360.1"/>
    </source>
</evidence>
<gene>
    <name evidence="1" type="ORF">SAMN05660462_01712</name>
</gene>
<dbReference type="GO" id="GO:0000271">
    <property type="term" value="P:polysaccharide biosynthetic process"/>
    <property type="evidence" value="ECO:0007669"/>
    <property type="project" value="TreeGrafter"/>
</dbReference>
<sequence length="242" mass="27957">MNEVLEISQKYGLKVVEDAAQGVNAKYQGKYLGTFGDIGTYSFHETKNYTCGEGGALLINKDEELMKRAEIIREKGTDRSRFIRGEVDKYTWIDVGSSYLLSDILAALLYGQLERVEEIKNSRKYIFDYYYNNLADLENMEILKRQIIPKDCESNYHMFFIILNSEKEKVYLMNKLNEKGIGTASHYVPLHTSPMGIKLGYKEGDLPITEDISRRLLRLPLYIGLNEKELEYIVDSVYKVLI</sequence>
<dbReference type="InterPro" id="IPR015424">
    <property type="entry name" value="PyrdxlP-dep_Trfase"/>
</dbReference>
<proteinExistence type="predicted"/>
<reference evidence="1 2" key="1">
    <citation type="submission" date="2016-10" db="EMBL/GenBank/DDBJ databases">
        <authorList>
            <person name="de Groot N.N."/>
        </authorList>
    </citation>
    <scope>NUCLEOTIDE SEQUENCE [LARGE SCALE GENOMIC DNA]</scope>
    <source>
        <strain evidence="1 2">DSM 21650</strain>
    </source>
</reference>
<keyword evidence="1" id="KW-0808">Transferase</keyword>
<dbReference type="AlphaFoldDB" id="A0A1H3PZB8"/>
<organism evidence="1 2">
    <name type="scientific">Proteiniborus ethanoligenes</name>
    <dbReference type="NCBI Taxonomy" id="415015"/>
    <lineage>
        <taxon>Bacteria</taxon>
        <taxon>Bacillati</taxon>
        <taxon>Bacillota</taxon>
        <taxon>Clostridia</taxon>
        <taxon>Eubacteriales</taxon>
        <taxon>Proteiniborus</taxon>
    </lineage>
</organism>
<name>A0A1H3PZB8_9FIRM</name>
<protein>
    <submittedName>
        <fullName evidence="1">DegT/DnrJ/EryC1/StrS aminotransferase family protein</fullName>
    </submittedName>
</protein>
<dbReference type="InterPro" id="IPR015421">
    <property type="entry name" value="PyrdxlP-dep_Trfase_major"/>
</dbReference>
<dbReference type="SUPFAM" id="SSF53383">
    <property type="entry name" value="PLP-dependent transferases"/>
    <property type="match status" value="1"/>
</dbReference>
<dbReference type="InterPro" id="IPR000653">
    <property type="entry name" value="DegT/StrS_aminotransferase"/>
</dbReference>